<evidence type="ECO:0000313" key="10">
    <source>
        <dbReference type="EMBL" id="CAF9938354.1"/>
    </source>
</evidence>
<keyword evidence="11" id="KW-1185">Reference proteome</keyword>
<evidence type="ECO:0000256" key="4">
    <source>
        <dbReference type="ARBA" id="ARBA00022490"/>
    </source>
</evidence>
<accession>A0A8H3GB96</accession>
<dbReference type="OrthoDB" id="5345625at2759"/>
<feature type="compositionally biased region" description="Polar residues" evidence="9">
    <location>
        <begin position="48"/>
        <end position="64"/>
    </location>
</feature>
<protein>
    <submittedName>
        <fullName evidence="10">Uncharacterized protein</fullName>
    </submittedName>
</protein>
<dbReference type="GO" id="GO:0005737">
    <property type="term" value="C:cytoplasm"/>
    <property type="evidence" value="ECO:0007669"/>
    <property type="project" value="UniProtKB-SubCell"/>
</dbReference>
<gene>
    <name evidence="10" type="ORF">ALECFALPRED_007615</name>
</gene>
<feature type="compositionally biased region" description="Polar residues" evidence="9">
    <location>
        <begin position="71"/>
        <end position="86"/>
    </location>
</feature>
<keyword evidence="8" id="KW-0539">Nucleus</keyword>
<dbReference type="EMBL" id="CAJPDR010000509">
    <property type="protein sequence ID" value="CAF9938354.1"/>
    <property type="molecule type" value="Genomic_DNA"/>
</dbReference>
<comment type="subcellular location">
    <subcellularLocation>
        <location evidence="2">Cytoplasm</location>
    </subcellularLocation>
    <subcellularLocation>
        <location evidence="1">Nucleus</location>
    </subcellularLocation>
</comment>
<keyword evidence="4" id="KW-0963">Cytoplasm</keyword>
<evidence type="ECO:0000256" key="8">
    <source>
        <dbReference type="ARBA" id="ARBA00023242"/>
    </source>
</evidence>
<evidence type="ECO:0000256" key="2">
    <source>
        <dbReference type="ARBA" id="ARBA00004496"/>
    </source>
</evidence>
<evidence type="ECO:0000256" key="1">
    <source>
        <dbReference type="ARBA" id="ARBA00004123"/>
    </source>
</evidence>
<evidence type="ECO:0000256" key="9">
    <source>
        <dbReference type="SAM" id="MobiDB-lite"/>
    </source>
</evidence>
<reference evidence="10" key="1">
    <citation type="submission" date="2021-03" db="EMBL/GenBank/DDBJ databases">
        <authorList>
            <person name="Tagirdzhanova G."/>
        </authorList>
    </citation>
    <scope>NUCLEOTIDE SEQUENCE</scope>
</reference>
<feature type="region of interest" description="Disordered" evidence="9">
    <location>
        <begin position="220"/>
        <end position="303"/>
    </location>
</feature>
<comment type="similarity">
    <text evidence="3">Belongs to the WHI5/NRM1 family.</text>
</comment>
<dbReference type="Pfam" id="PF08528">
    <property type="entry name" value="Whi5"/>
    <property type="match status" value="1"/>
</dbReference>
<dbReference type="AlphaFoldDB" id="A0A8H3GB96"/>
<sequence length="303" mass="33104">MAQSTPTRRALVDLPVNTLGTPSSMTTMGKASMGHKRPIQEVEEPEFAQSTSRVRVSPARSQSTLKDDAPSGQTQPARSGATSIYSSAPHIQVDSTTEELVEEMGEGDSQHSYKDSAMSSVIDFDPDDTMVSQQTAATEVTQPLRSRISQHAETLRLRLRLAHFKVQTNQTNLPLSQLRISRNEALPSRDSTLKQNEQPSLPKLLPAPVLLPTAFSARMTARPQDLSSPPCSPDRSAQKQSPEVFRTPALPRQRVSNAQGQLSSPPGSDERISKRRYEAEDNLTSSAVRGKAAIGLLGLRQER</sequence>
<dbReference type="GO" id="GO:0005634">
    <property type="term" value="C:nucleus"/>
    <property type="evidence" value="ECO:0007669"/>
    <property type="project" value="UniProtKB-SubCell"/>
</dbReference>
<dbReference type="InterPro" id="IPR013734">
    <property type="entry name" value="TF_Nrm1/Whi5"/>
</dbReference>
<organism evidence="10 11">
    <name type="scientific">Alectoria fallacina</name>
    <dbReference type="NCBI Taxonomy" id="1903189"/>
    <lineage>
        <taxon>Eukaryota</taxon>
        <taxon>Fungi</taxon>
        <taxon>Dikarya</taxon>
        <taxon>Ascomycota</taxon>
        <taxon>Pezizomycotina</taxon>
        <taxon>Lecanoromycetes</taxon>
        <taxon>OSLEUM clade</taxon>
        <taxon>Lecanoromycetidae</taxon>
        <taxon>Lecanorales</taxon>
        <taxon>Lecanorineae</taxon>
        <taxon>Parmeliaceae</taxon>
        <taxon>Alectoria</taxon>
    </lineage>
</organism>
<feature type="compositionally biased region" description="Polar residues" evidence="9">
    <location>
        <begin position="18"/>
        <end position="29"/>
    </location>
</feature>
<keyword evidence="5" id="KW-0678">Repressor</keyword>
<comment type="caution">
    <text evidence="10">The sequence shown here is derived from an EMBL/GenBank/DDBJ whole genome shotgun (WGS) entry which is preliminary data.</text>
</comment>
<evidence type="ECO:0000256" key="6">
    <source>
        <dbReference type="ARBA" id="ARBA00023015"/>
    </source>
</evidence>
<feature type="compositionally biased region" description="Polar residues" evidence="9">
    <location>
        <begin position="254"/>
        <end position="266"/>
    </location>
</feature>
<dbReference type="Proteomes" id="UP000664203">
    <property type="component" value="Unassembled WGS sequence"/>
</dbReference>
<keyword evidence="6" id="KW-0805">Transcription regulation</keyword>
<evidence type="ECO:0000256" key="7">
    <source>
        <dbReference type="ARBA" id="ARBA00023163"/>
    </source>
</evidence>
<evidence type="ECO:0000313" key="11">
    <source>
        <dbReference type="Proteomes" id="UP000664203"/>
    </source>
</evidence>
<evidence type="ECO:0000256" key="3">
    <source>
        <dbReference type="ARBA" id="ARBA00006922"/>
    </source>
</evidence>
<keyword evidence="7" id="KW-0804">Transcription</keyword>
<proteinExistence type="inferred from homology"/>
<name>A0A8H3GB96_9LECA</name>
<feature type="region of interest" description="Disordered" evidence="9">
    <location>
        <begin position="1"/>
        <end position="98"/>
    </location>
</feature>
<feature type="compositionally biased region" description="Basic and acidic residues" evidence="9">
    <location>
        <begin position="268"/>
        <end position="279"/>
    </location>
</feature>
<evidence type="ECO:0000256" key="5">
    <source>
        <dbReference type="ARBA" id="ARBA00022491"/>
    </source>
</evidence>